<evidence type="ECO:0000259" key="8">
    <source>
        <dbReference type="Pfam" id="PF00482"/>
    </source>
</evidence>
<reference evidence="9" key="2">
    <citation type="submission" date="2020-09" db="EMBL/GenBank/DDBJ databases">
        <authorList>
            <person name="Sun Q."/>
            <person name="Ohkuma M."/>
        </authorList>
    </citation>
    <scope>NUCLEOTIDE SEQUENCE</scope>
    <source>
        <strain evidence="9">JCM 4646</strain>
    </source>
</reference>
<organism evidence="9 10">
    <name type="scientific">Kitasatospora indigofera</name>
    <dbReference type="NCBI Taxonomy" id="67307"/>
    <lineage>
        <taxon>Bacteria</taxon>
        <taxon>Bacillati</taxon>
        <taxon>Actinomycetota</taxon>
        <taxon>Actinomycetes</taxon>
        <taxon>Kitasatosporales</taxon>
        <taxon>Streptomycetaceae</taxon>
        <taxon>Kitasatospora</taxon>
    </lineage>
</organism>
<comment type="caution">
    <text evidence="9">The sequence shown here is derived from an EMBL/GenBank/DDBJ whole genome shotgun (WGS) entry which is preliminary data.</text>
</comment>
<feature type="transmembrane region" description="Helical" evidence="7">
    <location>
        <begin position="259"/>
        <end position="277"/>
    </location>
</feature>
<feature type="domain" description="Type II secretion system protein GspF" evidence="8">
    <location>
        <begin position="145"/>
        <end position="271"/>
    </location>
</feature>
<evidence type="ECO:0000256" key="1">
    <source>
        <dbReference type="ARBA" id="ARBA00004651"/>
    </source>
</evidence>
<feature type="region of interest" description="Disordered" evidence="6">
    <location>
        <begin position="318"/>
        <end position="370"/>
    </location>
</feature>
<evidence type="ECO:0000256" key="2">
    <source>
        <dbReference type="ARBA" id="ARBA00022475"/>
    </source>
</evidence>
<evidence type="ECO:0000256" key="5">
    <source>
        <dbReference type="ARBA" id="ARBA00023136"/>
    </source>
</evidence>
<accession>A0A919FP82</accession>
<dbReference type="AlphaFoldDB" id="A0A919FP82"/>
<keyword evidence="4 7" id="KW-1133">Transmembrane helix</keyword>
<dbReference type="Proteomes" id="UP000617734">
    <property type="component" value="Unassembled WGS sequence"/>
</dbReference>
<name>A0A919FP82_9ACTN</name>
<keyword evidence="2" id="KW-1003">Cell membrane</keyword>
<dbReference type="EMBL" id="BNBO01000013">
    <property type="protein sequence ID" value="GHH69876.1"/>
    <property type="molecule type" value="Genomic_DNA"/>
</dbReference>
<reference evidence="9" key="1">
    <citation type="journal article" date="2014" name="Int. J. Syst. Evol. Microbiol.">
        <title>Complete genome sequence of Corynebacterium casei LMG S-19264T (=DSM 44701T), isolated from a smear-ripened cheese.</title>
        <authorList>
            <consortium name="US DOE Joint Genome Institute (JGI-PGF)"/>
            <person name="Walter F."/>
            <person name="Albersmeier A."/>
            <person name="Kalinowski J."/>
            <person name="Ruckert C."/>
        </authorList>
    </citation>
    <scope>NUCLEOTIDE SEQUENCE</scope>
    <source>
        <strain evidence="9">JCM 4646</strain>
    </source>
</reference>
<evidence type="ECO:0000256" key="4">
    <source>
        <dbReference type="ARBA" id="ARBA00022989"/>
    </source>
</evidence>
<dbReference type="RefSeq" id="WP_190211221.1">
    <property type="nucleotide sequence ID" value="NZ_BNBO01000013.1"/>
</dbReference>
<keyword evidence="3 7" id="KW-0812">Transmembrane</keyword>
<evidence type="ECO:0000313" key="10">
    <source>
        <dbReference type="Proteomes" id="UP000617734"/>
    </source>
</evidence>
<keyword evidence="10" id="KW-1185">Reference proteome</keyword>
<dbReference type="InterPro" id="IPR018076">
    <property type="entry name" value="T2SS_GspF_dom"/>
</dbReference>
<feature type="transmembrane region" description="Helical" evidence="7">
    <location>
        <begin position="283"/>
        <end position="307"/>
    </location>
</feature>
<gene>
    <name evidence="9" type="ORF">GCM10018781_28880</name>
</gene>
<dbReference type="GeneID" id="95353336"/>
<evidence type="ECO:0000256" key="7">
    <source>
        <dbReference type="SAM" id="Phobius"/>
    </source>
</evidence>
<sequence length="370" mass="37801">MTVSQLDLYSAAALCGAVAAARQVLRRRVAAGRYARLLPVGAVGTPAGPATGAGARSSSRPGTRWRAWSALRERLATAPSVRPPWLVPELLLLPAGSVAWQVFHSPLPPAVAAAAVLPLHRWRRRRHLAAEARRRASAVIELCVALSAELRSGATPEQALHTVTSRLAGAPESLRRLGREPAARLAAGRYGGDVPAAFELLAELPGGGGAAAIAACWRVSAASGSGFAGGLDQVAEALRAEQALAEEIEGELAAPRTTIAVLAALPVLGLLLGAMLGAHPLDILLHTPAGLACLAGGTALEVAGLAWTTRIVRTARGGADDPGALRAGEGPAPARGKVGGRADGDARCGISRPRRAPGRAGAGRERAVLR</sequence>
<proteinExistence type="predicted"/>
<dbReference type="PANTHER" id="PTHR35007:SF4">
    <property type="entry name" value="CONSERVED TRANSMEMBRANE PROTEIN-RELATED"/>
    <property type="match status" value="1"/>
</dbReference>
<keyword evidence="5 7" id="KW-0472">Membrane</keyword>
<dbReference type="PANTHER" id="PTHR35007">
    <property type="entry name" value="INTEGRAL MEMBRANE PROTEIN-RELATED"/>
    <property type="match status" value="1"/>
</dbReference>
<evidence type="ECO:0000256" key="3">
    <source>
        <dbReference type="ARBA" id="ARBA00022692"/>
    </source>
</evidence>
<evidence type="ECO:0000256" key="6">
    <source>
        <dbReference type="SAM" id="MobiDB-lite"/>
    </source>
</evidence>
<protein>
    <recommendedName>
        <fullName evidence="8">Type II secretion system protein GspF domain-containing protein</fullName>
    </recommendedName>
</protein>
<evidence type="ECO:0000313" key="9">
    <source>
        <dbReference type="EMBL" id="GHH69876.1"/>
    </source>
</evidence>
<dbReference type="Pfam" id="PF00482">
    <property type="entry name" value="T2SSF"/>
    <property type="match status" value="1"/>
</dbReference>
<comment type="subcellular location">
    <subcellularLocation>
        <location evidence="1">Cell membrane</location>
        <topology evidence="1">Multi-pass membrane protein</topology>
    </subcellularLocation>
</comment>
<dbReference type="GO" id="GO:0005886">
    <property type="term" value="C:plasma membrane"/>
    <property type="evidence" value="ECO:0007669"/>
    <property type="project" value="UniProtKB-SubCell"/>
</dbReference>